<dbReference type="Pfam" id="PF00850">
    <property type="entry name" value="Hist_deacetyl"/>
    <property type="match status" value="1"/>
</dbReference>
<dbReference type="Gene3D" id="3.40.800.20">
    <property type="entry name" value="Histone deacetylase domain"/>
    <property type="match status" value="1"/>
</dbReference>
<reference evidence="6 7" key="1">
    <citation type="submission" date="2016-10" db="EMBL/GenBank/DDBJ databases">
        <authorList>
            <person name="de Groot N.N."/>
        </authorList>
    </citation>
    <scope>NUCLEOTIDE SEQUENCE [LARGE SCALE GENOMIC DNA]</scope>
    <source>
        <strain evidence="6 7">DSM 25294</strain>
    </source>
</reference>
<dbReference type="PRINTS" id="PR01270">
    <property type="entry name" value="HDASUPER"/>
</dbReference>
<accession>A0A1G8V8R9</accession>
<dbReference type="InterPro" id="IPR037138">
    <property type="entry name" value="His_deacetylse_dom_sf"/>
</dbReference>
<sequence length="402" mass="43815">MVSRQLEERYNLEHGQDSAAGVAIDTRHMDGGFTGFIGSEIYRGSSYGAWHPLRVPRVSTVMDLARALGWLGGESYIPSPCAKPAALAHWHDPAYIAALQKAEAEQQVSHETRDCFGLGTHSNPVYGEVFRRPATGAGGSILAGELLAQGGVIYHPAGGTHHGMPARANGFCYLNDPVLAILSLRRNGIRRIAYIDIDAHHPDGVEMGFAGDPETLMISVHEERRWPFTGELGEDAGGSAVNLPVPRGLNDTEMALIREALILPLVDRFAPEAIVLQCGADAVEEDPLSRLSLSNNAHWKIVAALRPLAPRYLVLGGGGYNPWSVGRLWTGVWAVLNGIEIPDRLPPEGEAVLRAISWHGHRLGRNPPEHWFTTLQDAPREGAVRPELHDRLSFLRQREGLG</sequence>
<evidence type="ECO:0000259" key="5">
    <source>
        <dbReference type="Pfam" id="PF00850"/>
    </source>
</evidence>
<keyword evidence="4" id="KW-0006">Acetoin catabolism</keyword>
<dbReference type="STRING" id="571298.SAMN04488026_102094"/>
<evidence type="ECO:0000256" key="1">
    <source>
        <dbReference type="ARBA" id="ARBA00005101"/>
    </source>
</evidence>
<dbReference type="EMBL" id="FNEK01000020">
    <property type="protein sequence ID" value="SDJ61715.1"/>
    <property type="molecule type" value="Genomic_DNA"/>
</dbReference>
<evidence type="ECO:0000256" key="2">
    <source>
        <dbReference type="ARBA" id="ARBA00005947"/>
    </source>
</evidence>
<dbReference type="InterPro" id="IPR023801">
    <property type="entry name" value="His_deacetylse_dom"/>
</dbReference>
<dbReference type="GO" id="GO:0004407">
    <property type="term" value="F:histone deacetylase activity"/>
    <property type="evidence" value="ECO:0007669"/>
    <property type="project" value="TreeGrafter"/>
</dbReference>
<feature type="domain" description="Histone deacetylase" evidence="5">
    <location>
        <begin position="51"/>
        <end position="336"/>
    </location>
</feature>
<comment type="similarity">
    <text evidence="2">Belongs to the histone deacetylase family.</text>
</comment>
<keyword evidence="7" id="KW-1185">Reference proteome</keyword>
<dbReference type="PANTHER" id="PTHR10625">
    <property type="entry name" value="HISTONE DEACETYLASE HDAC1-RELATED"/>
    <property type="match status" value="1"/>
</dbReference>
<dbReference type="GO" id="GO:0040029">
    <property type="term" value="P:epigenetic regulation of gene expression"/>
    <property type="evidence" value="ECO:0007669"/>
    <property type="project" value="TreeGrafter"/>
</dbReference>
<name>A0A1G8V8R9_9RHOB</name>
<protein>
    <recommendedName>
        <fullName evidence="3">Acetoin utilization protein AcuC</fullName>
    </recommendedName>
</protein>
<dbReference type="InterPro" id="IPR023696">
    <property type="entry name" value="Ureohydrolase_dom_sf"/>
</dbReference>
<dbReference type="InterPro" id="IPR000286">
    <property type="entry name" value="HDACs"/>
</dbReference>
<proteinExistence type="inferred from homology"/>
<dbReference type="CDD" id="cd09994">
    <property type="entry name" value="HDAC_AcuC_like"/>
    <property type="match status" value="1"/>
</dbReference>
<dbReference type="Proteomes" id="UP000199382">
    <property type="component" value="Unassembled WGS sequence"/>
</dbReference>
<evidence type="ECO:0000256" key="4">
    <source>
        <dbReference type="ARBA" id="ARBA00022627"/>
    </source>
</evidence>
<dbReference type="SUPFAM" id="SSF52768">
    <property type="entry name" value="Arginase/deacetylase"/>
    <property type="match status" value="1"/>
</dbReference>
<dbReference type="UniPathway" id="UPA00040"/>
<evidence type="ECO:0000313" key="6">
    <source>
        <dbReference type="EMBL" id="SDJ61715.1"/>
    </source>
</evidence>
<evidence type="ECO:0000256" key="3">
    <source>
        <dbReference type="ARBA" id="ARBA00020218"/>
    </source>
</evidence>
<dbReference type="InterPro" id="IPR003085">
    <property type="entry name" value="AcuC"/>
</dbReference>
<dbReference type="AlphaFoldDB" id="A0A1G8V8R9"/>
<dbReference type="GO" id="GO:0045150">
    <property type="term" value="P:acetoin catabolic process"/>
    <property type="evidence" value="ECO:0007669"/>
    <property type="project" value="UniProtKB-UniPathway"/>
</dbReference>
<organism evidence="6 7">
    <name type="scientific">Aliiruegeria lutimaris</name>
    <dbReference type="NCBI Taxonomy" id="571298"/>
    <lineage>
        <taxon>Bacteria</taxon>
        <taxon>Pseudomonadati</taxon>
        <taxon>Pseudomonadota</taxon>
        <taxon>Alphaproteobacteria</taxon>
        <taxon>Rhodobacterales</taxon>
        <taxon>Roseobacteraceae</taxon>
        <taxon>Aliiruegeria</taxon>
    </lineage>
</organism>
<comment type="pathway">
    <text evidence="1">Ketone degradation; acetoin degradation.</text>
</comment>
<gene>
    <name evidence="6" type="ORF">SAMN04488026_102094</name>
</gene>
<dbReference type="PANTHER" id="PTHR10625:SF10">
    <property type="entry name" value="HISTONE DEACETYLASE HDAC1"/>
    <property type="match status" value="1"/>
</dbReference>
<evidence type="ECO:0000313" key="7">
    <source>
        <dbReference type="Proteomes" id="UP000199382"/>
    </source>
</evidence>